<dbReference type="Pfam" id="PF00565">
    <property type="entry name" value="SNase"/>
    <property type="match status" value="1"/>
</dbReference>
<sequence>GEVEDVRFGGGVDAPELHPQEPGGEEAKNLVSELCPTGMQVYLDLDDLADENPGSAGPFRDKYERLVAVIYVQKDNSWINVNAKVLKWGQQEYPNHDWLKYSYIIRSLTRMWMIG</sequence>
<evidence type="ECO:0000259" key="2">
    <source>
        <dbReference type="Pfam" id="PF00565"/>
    </source>
</evidence>
<feature type="region of interest" description="Disordered" evidence="1">
    <location>
        <begin position="1"/>
        <end position="26"/>
    </location>
</feature>
<dbReference type="InterPro" id="IPR016071">
    <property type="entry name" value="Staphylococal_nuclease_OB-fold"/>
</dbReference>
<dbReference type="AlphaFoldDB" id="A0A133V786"/>
<dbReference type="SUPFAM" id="SSF50199">
    <property type="entry name" value="Staphylococcal nuclease"/>
    <property type="match status" value="1"/>
</dbReference>
<evidence type="ECO:0000313" key="3">
    <source>
        <dbReference type="EMBL" id="KXB02276.1"/>
    </source>
</evidence>
<dbReference type="InterPro" id="IPR035437">
    <property type="entry name" value="SNase_OB-fold_sf"/>
</dbReference>
<gene>
    <name evidence="3" type="ORF">AKJ44_00980</name>
</gene>
<dbReference type="EMBL" id="LHXY01000007">
    <property type="protein sequence ID" value="KXB02276.1"/>
    <property type="molecule type" value="Genomic_DNA"/>
</dbReference>
<organism evidence="3 4">
    <name type="scientific">candidate division MSBL1 archaeon SCGC-AAA261F17</name>
    <dbReference type="NCBI Taxonomy" id="1698274"/>
    <lineage>
        <taxon>Archaea</taxon>
        <taxon>Methanobacteriati</taxon>
        <taxon>Methanobacteriota</taxon>
        <taxon>candidate division MSBL1</taxon>
    </lineage>
</organism>
<name>A0A133V786_9EURY</name>
<feature type="non-terminal residue" evidence="3">
    <location>
        <position position="1"/>
    </location>
</feature>
<feature type="domain" description="TNase-like" evidence="2">
    <location>
        <begin position="11"/>
        <end position="89"/>
    </location>
</feature>
<keyword evidence="4" id="KW-1185">Reference proteome</keyword>
<accession>A0A133V786</accession>
<protein>
    <recommendedName>
        <fullName evidence="2">TNase-like domain-containing protein</fullName>
    </recommendedName>
</protein>
<proteinExistence type="predicted"/>
<evidence type="ECO:0000256" key="1">
    <source>
        <dbReference type="SAM" id="MobiDB-lite"/>
    </source>
</evidence>
<reference evidence="3 4" key="1">
    <citation type="journal article" date="2016" name="Sci. Rep.">
        <title>Metabolic traits of an uncultured archaeal lineage -MSBL1- from brine pools of the Red Sea.</title>
        <authorList>
            <person name="Mwirichia R."/>
            <person name="Alam I."/>
            <person name="Rashid M."/>
            <person name="Vinu M."/>
            <person name="Ba-Alawi W."/>
            <person name="Anthony Kamau A."/>
            <person name="Kamanda Ngugi D."/>
            <person name="Goker M."/>
            <person name="Klenk H.P."/>
            <person name="Bajic V."/>
            <person name="Stingl U."/>
        </authorList>
    </citation>
    <scope>NUCLEOTIDE SEQUENCE [LARGE SCALE GENOMIC DNA]</scope>
    <source>
        <strain evidence="3">SCGC-AAA261F17</strain>
    </source>
</reference>
<comment type="caution">
    <text evidence="3">The sequence shown here is derived from an EMBL/GenBank/DDBJ whole genome shotgun (WGS) entry which is preliminary data.</text>
</comment>
<dbReference type="Proteomes" id="UP000070035">
    <property type="component" value="Unassembled WGS sequence"/>
</dbReference>
<dbReference type="Gene3D" id="2.40.50.90">
    <property type="match status" value="1"/>
</dbReference>
<evidence type="ECO:0000313" key="4">
    <source>
        <dbReference type="Proteomes" id="UP000070035"/>
    </source>
</evidence>